<sequence length="273" mass="30790">MIKKVAAIHDLSGIGRCSLSVAITTLSALGLQVCPMPTAILSNQTGFSSFSFLDFTPYIEDYMKEWKKIGYHFDCIYSGFLGSSKQVDQMKQFVEFFKEEGTLVVVDPVMGDEGQLYTTYDESYIGKMRELISYADVITPNYTEFLLLLGQSQKELTEEEIYKGAKELTKLGPTRIVVTGRIEENRVYNYGFDAITEESFKVIIPFNQKSYSGTGDLMASIVSGMLTKEFTLEEAVKKAADFIWKAVVYTEETGIRPEEGIIFEHYLGELIQL</sequence>
<comment type="caution">
    <text evidence="7">The sequence shown here is derived from an EMBL/GenBank/DDBJ whole genome shotgun (WGS) entry which is preliminary data.</text>
</comment>
<dbReference type="InterPro" id="IPR004625">
    <property type="entry name" value="PyrdxlKinase"/>
</dbReference>
<keyword evidence="2 7" id="KW-0808">Transferase</keyword>
<keyword evidence="3" id="KW-0547">Nucleotide-binding</keyword>
<dbReference type="AlphaFoldDB" id="A0A926ELY5"/>
<dbReference type="EC" id="2.7.1.35" evidence="1"/>
<dbReference type="Gene3D" id="3.40.1190.20">
    <property type="match status" value="1"/>
</dbReference>
<evidence type="ECO:0000259" key="6">
    <source>
        <dbReference type="Pfam" id="PF08543"/>
    </source>
</evidence>
<dbReference type="RefSeq" id="WP_249333592.1">
    <property type="nucleotide sequence ID" value="NZ_JACRSY010000031.1"/>
</dbReference>
<accession>A0A926ELY5</accession>
<keyword evidence="4 7" id="KW-0418">Kinase</keyword>
<evidence type="ECO:0000313" key="8">
    <source>
        <dbReference type="Proteomes" id="UP000655830"/>
    </source>
</evidence>
<keyword evidence="8" id="KW-1185">Reference proteome</keyword>
<evidence type="ECO:0000256" key="3">
    <source>
        <dbReference type="ARBA" id="ARBA00022741"/>
    </source>
</evidence>
<dbReference type="PANTHER" id="PTHR10534">
    <property type="entry name" value="PYRIDOXAL KINASE"/>
    <property type="match status" value="1"/>
</dbReference>
<dbReference type="SUPFAM" id="SSF53613">
    <property type="entry name" value="Ribokinase-like"/>
    <property type="match status" value="1"/>
</dbReference>
<name>A0A926ELY5_9FIRM</name>
<feature type="domain" description="Pyridoxamine kinase/Phosphomethylpyrimidine kinase" evidence="6">
    <location>
        <begin position="25"/>
        <end position="253"/>
    </location>
</feature>
<dbReference type="GO" id="GO:0005524">
    <property type="term" value="F:ATP binding"/>
    <property type="evidence" value="ECO:0007669"/>
    <property type="project" value="UniProtKB-KW"/>
</dbReference>
<dbReference type="Pfam" id="PF08543">
    <property type="entry name" value="Phos_pyr_kin"/>
    <property type="match status" value="1"/>
</dbReference>
<dbReference type="InterPro" id="IPR013749">
    <property type="entry name" value="PM/HMP-P_kinase-1"/>
</dbReference>
<evidence type="ECO:0000256" key="4">
    <source>
        <dbReference type="ARBA" id="ARBA00022777"/>
    </source>
</evidence>
<proteinExistence type="predicted"/>
<dbReference type="GO" id="GO:0009443">
    <property type="term" value="P:pyridoxal 5'-phosphate salvage"/>
    <property type="evidence" value="ECO:0007669"/>
    <property type="project" value="InterPro"/>
</dbReference>
<dbReference type="GO" id="GO:0005829">
    <property type="term" value="C:cytosol"/>
    <property type="evidence" value="ECO:0007669"/>
    <property type="project" value="TreeGrafter"/>
</dbReference>
<dbReference type="Proteomes" id="UP000655830">
    <property type="component" value="Unassembled WGS sequence"/>
</dbReference>
<evidence type="ECO:0000256" key="2">
    <source>
        <dbReference type="ARBA" id="ARBA00022679"/>
    </source>
</evidence>
<keyword evidence="5" id="KW-0067">ATP-binding</keyword>
<organism evidence="7 8">
    <name type="scientific">Zhenhengia yiwuensis</name>
    <dbReference type="NCBI Taxonomy" id="2763666"/>
    <lineage>
        <taxon>Bacteria</taxon>
        <taxon>Bacillati</taxon>
        <taxon>Bacillota</taxon>
        <taxon>Clostridia</taxon>
        <taxon>Lachnospirales</taxon>
        <taxon>Lachnospiraceae</taxon>
        <taxon>Zhenhengia</taxon>
    </lineage>
</organism>
<reference evidence="7" key="1">
    <citation type="submission" date="2020-08" db="EMBL/GenBank/DDBJ databases">
        <title>Genome public.</title>
        <authorList>
            <person name="Liu C."/>
            <person name="Sun Q."/>
        </authorList>
    </citation>
    <scope>NUCLEOTIDE SEQUENCE</scope>
    <source>
        <strain evidence="7">NSJ-12</strain>
    </source>
</reference>
<protein>
    <recommendedName>
        <fullName evidence="1">pyridoxal kinase</fullName>
        <ecNumber evidence="1">2.7.1.35</ecNumber>
    </recommendedName>
</protein>
<dbReference type="EMBL" id="JACRSY010000031">
    <property type="protein sequence ID" value="MBC8580905.1"/>
    <property type="molecule type" value="Genomic_DNA"/>
</dbReference>
<dbReference type="InterPro" id="IPR029056">
    <property type="entry name" value="Ribokinase-like"/>
</dbReference>
<dbReference type="CDD" id="cd01173">
    <property type="entry name" value="pyridoxal_pyridoxamine_kinase"/>
    <property type="match status" value="1"/>
</dbReference>
<evidence type="ECO:0000256" key="5">
    <source>
        <dbReference type="ARBA" id="ARBA00022840"/>
    </source>
</evidence>
<gene>
    <name evidence="7" type="ORF">H8718_15405</name>
</gene>
<dbReference type="PANTHER" id="PTHR10534:SF2">
    <property type="entry name" value="PYRIDOXAL KINASE"/>
    <property type="match status" value="1"/>
</dbReference>
<evidence type="ECO:0000313" key="7">
    <source>
        <dbReference type="EMBL" id="MBC8580905.1"/>
    </source>
</evidence>
<evidence type="ECO:0000256" key="1">
    <source>
        <dbReference type="ARBA" id="ARBA00012104"/>
    </source>
</evidence>
<dbReference type="GO" id="GO:0008478">
    <property type="term" value="F:pyridoxal kinase activity"/>
    <property type="evidence" value="ECO:0007669"/>
    <property type="project" value="UniProtKB-EC"/>
</dbReference>
<dbReference type="NCBIfam" id="NF005491">
    <property type="entry name" value="PRK07105.1"/>
    <property type="match status" value="1"/>
</dbReference>